<proteinExistence type="predicted"/>
<organism evidence="2 3">
    <name type="scientific">Glaciimonas immobilis</name>
    <dbReference type="NCBI Taxonomy" id="728004"/>
    <lineage>
        <taxon>Bacteria</taxon>
        <taxon>Pseudomonadati</taxon>
        <taxon>Pseudomonadota</taxon>
        <taxon>Betaproteobacteria</taxon>
        <taxon>Burkholderiales</taxon>
        <taxon>Oxalobacteraceae</taxon>
        <taxon>Glaciimonas</taxon>
    </lineage>
</organism>
<reference evidence="2 3" key="1">
    <citation type="submission" date="2020-08" db="EMBL/GenBank/DDBJ databases">
        <title>Genomic Encyclopedia of Type Strains, Phase IV (KMG-IV): sequencing the most valuable type-strain genomes for metagenomic binning, comparative biology and taxonomic classification.</title>
        <authorList>
            <person name="Goeker M."/>
        </authorList>
    </citation>
    <scope>NUCLEOTIDE SEQUENCE [LARGE SCALE GENOMIC DNA]</scope>
    <source>
        <strain evidence="2 3">DSM 23240</strain>
    </source>
</reference>
<keyword evidence="1" id="KW-0732">Signal</keyword>
<comment type="caution">
    <text evidence="2">The sequence shown here is derived from an EMBL/GenBank/DDBJ whole genome shotgun (WGS) entry which is preliminary data.</text>
</comment>
<dbReference type="AlphaFoldDB" id="A0A840RU67"/>
<evidence type="ECO:0000256" key="1">
    <source>
        <dbReference type="SAM" id="SignalP"/>
    </source>
</evidence>
<protein>
    <submittedName>
        <fullName evidence="2">Uncharacterized protein</fullName>
    </submittedName>
</protein>
<accession>A0A840RU67</accession>
<keyword evidence="3" id="KW-1185">Reference proteome</keyword>
<gene>
    <name evidence="2" type="ORF">HNR39_001986</name>
</gene>
<sequence length="78" mass="8077">MQLNLCSARAISLTILALGIMSAGAGQAADGGHSLYKCVVVRSGKLPPQNINEIADSRGQAETKAMLEVQDSMSATCI</sequence>
<name>A0A840RU67_9BURK</name>
<dbReference type="EMBL" id="JACHHQ010000004">
    <property type="protein sequence ID" value="MBB5200151.1"/>
    <property type="molecule type" value="Genomic_DNA"/>
</dbReference>
<dbReference type="Proteomes" id="UP000571084">
    <property type="component" value="Unassembled WGS sequence"/>
</dbReference>
<evidence type="ECO:0000313" key="3">
    <source>
        <dbReference type="Proteomes" id="UP000571084"/>
    </source>
</evidence>
<evidence type="ECO:0000313" key="2">
    <source>
        <dbReference type="EMBL" id="MBB5200151.1"/>
    </source>
</evidence>
<feature type="chain" id="PRO_5032340692" evidence="1">
    <location>
        <begin position="29"/>
        <end position="78"/>
    </location>
</feature>
<feature type="signal peptide" evidence="1">
    <location>
        <begin position="1"/>
        <end position="28"/>
    </location>
</feature>